<feature type="DNA-binding region" description="H-T-H motif" evidence="2">
    <location>
        <begin position="45"/>
        <end position="64"/>
    </location>
</feature>
<organism evidence="4 5">
    <name type="scientific">Desulfomonile tiedjei (strain ATCC 49306 / DSM 6799 / DCB-1)</name>
    <dbReference type="NCBI Taxonomy" id="706587"/>
    <lineage>
        <taxon>Bacteria</taxon>
        <taxon>Pseudomonadati</taxon>
        <taxon>Thermodesulfobacteriota</taxon>
        <taxon>Desulfomonilia</taxon>
        <taxon>Desulfomonilales</taxon>
        <taxon>Desulfomonilaceae</taxon>
        <taxon>Desulfomonile</taxon>
    </lineage>
</organism>
<dbReference type="Pfam" id="PF08359">
    <property type="entry name" value="TetR_C_4"/>
    <property type="match status" value="1"/>
</dbReference>
<dbReference type="InterPro" id="IPR050624">
    <property type="entry name" value="HTH-type_Tx_Regulator"/>
</dbReference>
<proteinExistence type="predicted"/>
<dbReference type="PANTHER" id="PTHR43479:SF11">
    <property type="entry name" value="ACREF_ENVCD OPERON REPRESSOR-RELATED"/>
    <property type="match status" value="1"/>
</dbReference>
<evidence type="ECO:0000259" key="3">
    <source>
        <dbReference type="PROSITE" id="PS50977"/>
    </source>
</evidence>
<dbReference type="Gene3D" id="1.10.10.60">
    <property type="entry name" value="Homeodomain-like"/>
    <property type="match status" value="1"/>
</dbReference>
<dbReference type="InterPro" id="IPR036271">
    <property type="entry name" value="Tet_transcr_reg_TetR-rel_C_sf"/>
</dbReference>
<keyword evidence="1 2" id="KW-0238">DNA-binding</keyword>
<accession>I4C3Z7</accession>
<evidence type="ECO:0000313" key="5">
    <source>
        <dbReference type="Proteomes" id="UP000006055"/>
    </source>
</evidence>
<gene>
    <name evidence="4" type="ordered locus">Desti_1577</name>
</gene>
<dbReference type="PANTHER" id="PTHR43479">
    <property type="entry name" value="ACREF/ENVCD OPERON REPRESSOR-RELATED"/>
    <property type="match status" value="1"/>
</dbReference>
<reference evidence="5" key="1">
    <citation type="submission" date="2012-06" db="EMBL/GenBank/DDBJ databases">
        <title>Complete sequence of chromosome of Desulfomonile tiedjei DSM 6799.</title>
        <authorList>
            <person name="Lucas S."/>
            <person name="Copeland A."/>
            <person name="Lapidus A."/>
            <person name="Glavina del Rio T."/>
            <person name="Dalin E."/>
            <person name="Tice H."/>
            <person name="Bruce D."/>
            <person name="Goodwin L."/>
            <person name="Pitluck S."/>
            <person name="Peters L."/>
            <person name="Ovchinnikova G."/>
            <person name="Zeytun A."/>
            <person name="Lu M."/>
            <person name="Kyrpides N."/>
            <person name="Mavromatis K."/>
            <person name="Ivanova N."/>
            <person name="Brettin T."/>
            <person name="Detter J.C."/>
            <person name="Han C."/>
            <person name="Larimer F."/>
            <person name="Land M."/>
            <person name="Hauser L."/>
            <person name="Markowitz V."/>
            <person name="Cheng J.-F."/>
            <person name="Hugenholtz P."/>
            <person name="Woyke T."/>
            <person name="Wu D."/>
            <person name="Spring S."/>
            <person name="Schroeder M."/>
            <person name="Brambilla E."/>
            <person name="Klenk H.-P."/>
            <person name="Eisen J.A."/>
        </authorList>
    </citation>
    <scope>NUCLEOTIDE SEQUENCE [LARGE SCALE GENOMIC DNA]</scope>
    <source>
        <strain evidence="5">ATCC 49306 / DSM 6799 / DCB-1</strain>
    </source>
</reference>
<dbReference type="AlphaFoldDB" id="I4C3Z7"/>
<evidence type="ECO:0000313" key="4">
    <source>
        <dbReference type="EMBL" id="AFM24288.1"/>
    </source>
</evidence>
<dbReference type="Proteomes" id="UP000006055">
    <property type="component" value="Chromosome"/>
</dbReference>
<dbReference type="OrthoDB" id="7185252at2"/>
<dbReference type="KEGG" id="dti:Desti_1577"/>
<dbReference type="Gene3D" id="1.10.357.10">
    <property type="entry name" value="Tetracycline Repressor, domain 2"/>
    <property type="match status" value="1"/>
</dbReference>
<dbReference type="Pfam" id="PF00440">
    <property type="entry name" value="TetR_N"/>
    <property type="match status" value="1"/>
</dbReference>
<dbReference type="EMBL" id="CP003360">
    <property type="protein sequence ID" value="AFM24288.1"/>
    <property type="molecule type" value="Genomic_DNA"/>
</dbReference>
<keyword evidence="5" id="KW-1185">Reference proteome</keyword>
<dbReference type="SUPFAM" id="SSF48498">
    <property type="entry name" value="Tetracyclin repressor-like, C-terminal domain"/>
    <property type="match status" value="1"/>
</dbReference>
<dbReference type="eggNOG" id="COG1309">
    <property type="taxonomic scope" value="Bacteria"/>
</dbReference>
<dbReference type="STRING" id="706587.Desti_1577"/>
<feature type="domain" description="HTH tetR-type" evidence="3">
    <location>
        <begin position="22"/>
        <end position="82"/>
    </location>
</feature>
<dbReference type="InterPro" id="IPR013570">
    <property type="entry name" value="Tscrpt_reg_YsiA_C"/>
</dbReference>
<evidence type="ECO:0000256" key="2">
    <source>
        <dbReference type="PROSITE-ProRule" id="PRU00335"/>
    </source>
</evidence>
<dbReference type="InterPro" id="IPR009057">
    <property type="entry name" value="Homeodomain-like_sf"/>
</dbReference>
<dbReference type="InterPro" id="IPR001647">
    <property type="entry name" value="HTH_TetR"/>
</dbReference>
<dbReference type="RefSeq" id="WP_014809436.1">
    <property type="nucleotide sequence ID" value="NC_018025.1"/>
</dbReference>
<name>I4C3Z7_DESTA</name>
<dbReference type="GO" id="GO:0003677">
    <property type="term" value="F:DNA binding"/>
    <property type="evidence" value="ECO:0007669"/>
    <property type="project" value="UniProtKB-UniRule"/>
</dbReference>
<dbReference type="PATRIC" id="fig|706587.4.peg.1806"/>
<dbReference type="PROSITE" id="PS50977">
    <property type="entry name" value="HTH_TETR_2"/>
    <property type="match status" value="1"/>
</dbReference>
<evidence type="ECO:0000256" key="1">
    <source>
        <dbReference type="ARBA" id="ARBA00023125"/>
    </source>
</evidence>
<sequence length="228" mass="26151">MKTVTSLRTESTIRKKQRKLFPPGRTKIAEALKLLLEEKEFNAITTAEIAKTACVTEALIYKYFKDKRDLLHQVLGEYLEFYISRAEMDLKGIKGSLNKLRKLMWSHINMYSTNRVFAKILLLEVRNYPDYFKSDAYESVKRYSKISLDVIQEGIDNGEIRNDLSPLSIRQIVLGGVEHLCLPGIIFNKEISPDELTEELCELIFHGIAARKDPPKSRPKKGVESGNN</sequence>
<dbReference type="SUPFAM" id="SSF46689">
    <property type="entry name" value="Homeodomain-like"/>
    <property type="match status" value="1"/>
</dbReference>
<dbReference type="HOGENOM" id="CLU_069356_12_2_7"/>
<protein>
    <submittedName>
        <fullName evidence="4">Transcriptional regulator</fullName>
    </submittedName>
</protein>